<feature type="binding site" evidence="10">
    <location>
        <position position="160"/>
    </location>
    <ligand>
        <name>Mn(2+)</name>
        <dbReference type="ChEBI" id="CHEBI:29035"/>
    </ligand>
</feature>
<proteinExistence type="inferred from homology"/>
<keyword evidence="8 10" id="KW-0464">Manganese</keyword>
<dbReference type="AlphaFoldDB" id="A0A1G5SET6"/>
<name>A0A1G5SET6_9PROT</name>
<evidence type="ECO:0000256" key="3">
    <source>
        <dbReference type="ARBA" id="ARBA00022759"/>
    </source>
</evidence>
<evidence type="ECO:0000256" key="10">
    <source>
        <dbReference type="HAMAP-Rule" id="MF_01470"/>
    </source>
</evidence>
<dbReference type="Gene3D" id="3.100.10.20">
    <property type="entry name" value="CRISPR-associated endonuclease Cas1, N-terminal domain"/>
    <property type="match status" value="1"/>
</dbReference>
<dbReference type="GO" id="GO:0051607">
    <property type="term" value="P:defense response to virus"/>
    <property type="evidence" value="ECO:0007669"/>
    <property type="project" value="UniProtKB-UniRule"/>
</dbReference>
<evidence type="ECO:0000256" key="7">
    <source>
        <dbReference type="ARBA" id="ARBA00023125"/>
    </source>
</evidence>
<dbReference type="PANTHER" id="PTHR34353:SF2">
    <property type="entry name" value="CRISPR-ASSOCIATED ENDONUCLEASE CAS1 1"/>
    <property type="match status" value="1"/>
</dbReference>
<dbReference type="InterPro" id="IPR002729">
    <property type="entry name" value="CRISPR-assoc_Cas1"/>
</dbReference>
<comment type="subunit">
    <text evidence="9 10">Homodimer, forms a heterotetramer with a Cas2 homodimer.</text>
</comment>
<evidence type="ECO:0000256" key="9">
    <source>
        <dbReference type="ARBA" id="ARBA00038592"/>
    </source>
</evidence>
<protein>
    <recommendedName>
        <fullName evidence="10">CRISPR-associated endonuclease Cas1</fullName>
        <ecNumber evidence="10">3.1.-.-</ecNumber>
    </recommendedName>
</protein>
<organism evidence="11 12">
    <name type="scientific">Nitrosomonas mobilis</name>
    <dbReference type="NCBI Taxonomy" id="51642"/>
    <lineage>
        <taxon>Bacteria</taxon>
        <taxon>Pseudomonadati</taxon>
        <taxon>Pseudomonadota</taxon>
        <taxon>Betaproteobacteria</taxon>
        <taxon>Nitrosomonadales</taxon>
        <taxon>Nitrosomonadaceae</taxon>
        <taxon>Nitrosomonas</taxon>
    </lineage>
</organism>
<keyword evidence="12" id="KW-1185">Reference proteome</keyword>
<evidence type="ECO:0000313" key="12">
    <source>
        <dbReference type="Proteomes" id="UP000198729"/>
    </source>
</evidence>
<comment type="cofactor">
    <cofactor evidence="10">
        <name>Mg(2+)</name>
        <dbReference type="ChEBI" id="CHEBI:18420"/>
    </cofactor>
    <cofactor evidence="10">
        <name>Mn(2+)</name>
        <dbReference type="ChEBI" id="CHEBI:29035"/>
    </cofactor>
</comment>
<comment type="similarity">
    <text evidence="10">Belongs to the CRISPR-associated endonuclease Cas1 family.</text>
</comment>
<evidence type="ECO:0000256" key="1">
    <source>
        <dbReference type="ARBA" id="ARBA00022722"/>
    </source>
</evidence>
<dbReference type="GO" id="GO:0004519">
    <property type="term" value="F:endonuclease activity"/>
    <property type="evidence" value="ECO:0007669"/>
    <property type="project" value="UniProtKB-UniRule"/>
</dbReference>
<evidence type="ECO:0000313" key="11">
    <source>
        <dbReference type="EMBL" id="SCZ85632.1"/>
    </source>
</evidence>
<keyword evidence="1 10" id="KW-0540">Nuclease</keyword>
<evidence type="ECO:0000256" key="8">
    <source>
        <dbReference type="ARBA" id="ARBA00023211"/>
    </source>
</evidence>
<dbReference type="HAMAP" id="MF_01470">
    <property type="entry name" value="Cas1"/>
    <property type="match status" value="1"/>
</dbReference>
<dbReference type="STRING" id="51642.NSMM_400110"/>
<dbReference type="RefSeq" id="WP_090286076.1">
    <property type="nucleotide sequence ID" value="NZ_FMWO01000048.1"/>
</dbReference>
<keyword evidence="6 10" id="KW-0051">Antiviral defense</keyword>
<evidence type="ECO:0000256" key="2">
    <source>
        <dbReference type="ARBA" id="ARBA00022723"/>
    </source>
</evidence>
<keyword evidence="2 10" id="KW-0479">Metal-binding</keyword>
<gene>
    <name evidence="11" type="primary">cas</name>
    <name evidence="10" type="synonym">cas1</name>
    <name evidence="11" type="ORF">NSMM_400110</name>
</gene>
<feature type="binding site" evidence="10">
    <location>
        <position position="225"/>
    </location>
    <ligand>
        <name>Mn(2+)</name>
        <dbReference type="ChEBI" id="CHEBI:29035"/>
    </ligand>
</feature>
<dbReference type="GO" id="GO:0043571">
    <property type="term" value="P:maintenance of CRISPR repeat elements"/>
    <property type="evidence" value="ECO:0007669"/>
    <property type="project" value="UniProtKB-UniRule"/>
</dbReference>
<dbReference type="InterPro" id="IPR042211">
    <property type="entry name" value="CRISPR-assoc_Cas1_N"/>
</dbReference>
<accession>A0A1G5SET6</accession>
<dbReference type="GO" id="GO:0016787">
    <property type="term" value="F:hydrolase activity"/>
    <property type="evidence" value="ECO:0007669"/>
    <property type="project" value="UniProtKB-KW"/>
</dbReference>
<dbReference type="GO" id="GO:0046872">
    <property type="term" value="F:metal ion binding"/>
    <property type="evidence" value="ECO:0007669"/>
    <property type="project" value="UniProtKB-UniRule"/>
</dbReference>
<dbReference type="PANTHER" id="PTHR34353">
    <property type="entry name" value="CRISPR-ASSOCIATED ENDONUCLEASE CAS1 1"/>
    <property type="match status" value="1"/>
</dbReference>
<dbReference type="EMBL" id="FMWO01000048">
    <property type="protein sequence ID" value="SCZ85632.1"/>
    <property type="molecule type" value="Genomic_DNA"/>
</dbReference>
<dbReference type="Proteomes" id="UP000198729">
    <property type="component" value="Unassembled WGS sequence"/>
</dbReference>
<evidence type="ECO:0000256" key="6">
    <source>
        <dbReference type="ARBA" id="ARBA00023118"/>
    </source>
</evidence>
<keyword evidence="5 10" id="KW-0460">Magnesium</keyword>
<dbReference type="InterPro" id="IPR050646">
    <property type="entry name" value="Cas1"/>
</dbReference>
<dbReference type="InterPro" id="IPR042206">
    <property type="entry name" value="CRISPR-assoc_Cas1_C"/>
</dbReference>
<evidence type="ECO:0000256" key="5">
    <source>
        <dbReference type="ARBA" id="ARBA00022842"/>
    </source>
</evidence>
<reference evidence="11 12" key="1">
    <citation type="submission" date="2016-10" db="EMBL/GenBank/DDBJ databases">
        <authorList>
            <person name="de Groot N.N."/>
        </authorList>
    </citation>
    <scope>NUCLEOTIDE SEQUENCE [LARGE SCALE GENOMIC DNA]</scope>
    <source>
        <strain evidence="11">1</strain>
    </source>
</reference>
<dbReference type="OrthoDB" id="9803119at2"/>
<dbReference type="EC" id="3.1.-.-" evidence="10"/>
<dbReference type="CDD" id="cd09634">
    <property type="entry name" value="Cas1_I-II-III"/>
    <property type="match status" value="1"/>
</dbReference>
<sequence length="328" mass="36641">MTSLFVDRRGVVLELESGAIVFRENGERIGTVPIAPLSRVFLRGDVKLPAALLGKLGEQGVGVVILSGRIGRPSLLLARPHNDAVRRVAQIRLSFDEPFCLQIGKTLIERKLTRQIEWFTELRENDMQVRYELSHALRALEEHWPRIGHASSAASLRGVEGSAAARYFSGLQAVVPNSLHFSGRNRRPPRDPFNALLSLTYTLLHSEIAIALYGAGFDPYVGFYHRLAFGRESLASDLLEPLRPLADQFALALIRKKVLEKDHFSTTEAGCLLGKAGRTRYYAAYGEHSETLRKGINQEIEWLTAQVNEIMATAEDDVRSEDDFEDFG</sequence>
<dbReference type="GO" id="GO:0003677">
    <property type="term" value="F:DNA binding"/>
    <property type="evidence" value="ECO:0007669"/>
    <property type="project" value="UniProtKB-KW"/>
</dbReference>
<dbReference type="Gene3D" id="1.20.120.920">
    <property type="entry name" value="CRISPR-associated endonuclease Cas1, C-terminal domain"/>
    <property type="match status" value="1"/>
</dbReference>
<feature type="binding site" evidence="10">
    <location>
        <position position="240"/>
    </location>
    <ligand>
        <name>Mn(2+)</name>
        <dbReference type="ChEBI" id="CHEBI:29035"/>
    </ligand>
</feature>
<dbReference type="NCBIfam" id="TIGR00287">
    <property type="entry name" value="cas1"/>
    <property type="match status" value="1"/>
</dbReference>
<keyword evidence="4 10" id="KW-0378">Hydrolase</keyword>
<keyword evidence="7 10" id="KW-0238">DNA-binding</keyword>
<dbReference type="Pfam" id="PF01867">
    <property type="entry name" value="Cas_Cas1"/>
    <property type="match status" value="1"/>
</dbReference>
<evidence type="ECO:0000256" key="4">
    <source>
        <dbReference type="ARBA" id="ARBA00022801"/>
    </source>
</evidence>
<keyword evidence="3 10" id="KW-0255">Endonuclease</keyword>
<comment type="function">
    <text evidence="10">CRISPR (clustered regularly interspaced short palindromic repeat), is an adaptive immune system that provides protection against mobile genetic elements (viruses, transposable elements and conjugative plasmids). CRISPR clusters contain spacers, sequences complementary to antecedent mobile elements, and target invading nucleic acids. CRISPR clusters are transcribed and processed into CRISPR RNA (crRNA). Acts as a dsDNA endonuclease. Involved in the integration of spacer DNA into the CRISPR cassette.</text>
</comment>